<dbReference type="RefSeq" id="WP_260978608.1">
    <property type="nucleotide sequence ID" value="NZ_JAODBU010000006.1"/>
</dbReference>
<dbReference type="InterPro" id="IPR003795">
    <property type="entry name" value="DUF192"/>
</dbReference>
<dbReference type="EMBL" id="JAODBU010000006">
    <property type="protein sequence ID" value="MCT7398720.1"/>
    <property type="molecule type" value="Genomic_DNA"/>
</dbReference>
<organism evidence="1 2">
    <name type="scientific">Eubacterium album</name>
    <dbReference type="NCBI Taxonomy" id="2978477"/>
    <lineage>
        <taxon>Bacteria</taxon>
        <taxon>Bacillati</taxon>
        <taxon>Bacillota</taxon>
        <taxon>Clostridia</taxon>
        <taxon>Eubacteriales</taxon>
        <taxon>Eubacteriaceae</taxon>
        <taxon>Eubacterium</taxon>
    </lineage>
</organism>
<protein>
    <submittedName>
        <fullName evidence="1">DUF192 domain-containing protein</fullName>
    </submittedName>
</protein>
<gene>
    <name evidence="1" type="ORF">N5B56_06415</name>
</gene>
<dbReference type="PANTHER" id="PTHR37953">
    <property type="entry name" value="UPF0127 PROTEIN MJ1496"/>
    <property type="match status" value="1"/>
</dbReference>
<comment type="caution">
    <text evidence="1">The sequence shown here is derived from an EMBL/GenBank/DDBJ whole genome shotgun (WGS) entry which is preliminary data.</text>
</comment>
<name>A0ABT2LZV0_9FIRM</name>
<keyword evidence="2" id="KW-1185">Reference proteome</keyword>
<reference evidence="1" key="1">
    <citation type="submission" date="2022-09" db="EMBL/GenBank/DDBJ databases">
        <title>Eubacterium sp. LFL-14 isolated from human feces.</title>
        <authorList>
            <person name="Liu F."/>
        </authorList>
    </citation>
    <scope>NUCLEOTIDE SEQUENCE</scope>
    <source>
        <strain evidence="1">LFL-14</strain>
    </source>
</reference>
<evidence type="ECO:0000313" key="1">
    <source>
        <dbReference type="EMBL" id="MCT7398720.1"/>
    </source>
</evidence>
<dbReference type="Gene3D" id="2.60.120.1140">
    <property type="entry name" value="Protein of unknown function DUF192"/>
    <property type="match status" value="1"/>
</dbReference>
<dbReference type="PANTHER" id="PTHR37953:SF1">
    <property type="entry name" value="UPF0127 PROTEIN MJ1496"/>
    <property type="match status" value="1"/>
</dbReference>
<dbReference type="Proteomes" id="UP001431199">
    <property type="component" value="Unassembled WGS sequence"/>
</dbReference>
<evidence type="ECO:0000313" key="2">
    <source>
        <dbReference type="Proteomes" id="UP001431199"/>
    </source>
</evidence>
<dbReference type="Pfam" id="PF02643">
    <property type="entry name" value="DUF192"/>
    <property type="match status" value="1"/>
</dbReference>
<accession>A0ABT2LZV0</accession>
<proteinExistence type="predicted"/>
<sequence>MIIKCCNQIICTEAEYANTFFKRFKGLMGRKSLAEGAGLLIEPCNQIHTFGMKFAIDTLTLDKDNVILYIDHEIQPGKIRKMVSKGRRVLELPSGTANKYMLQVGQVISVE</sequence>
<dbReference type="InterPro" id="IPR038695">
    <property type="entry name" value="Saro_0823-like_sf"/>
</dbReference>